<dbReference type="PANTHER" id="PTHR10625">
    <property type="entry name" value="HISTONE DEACETYLASE HDAC1-RELATED"/>
    <property type="match status" value="1"/>
</dbReference>
<evidence type="ECO:0000256" key="1">
    <source>
        <dbReference type="PROSITE-ProRule" id="PRU00023"/>
    </source>
</evidence>
<evidence type="ECO:0000259" key="3">
    <source>
        <dbReference type="Pfam" id="PF00850"/>
    </source>
</evidence>
<proteinExistence type="predicted"/>
<dbReference type="InterPro" id="IPR036770">
    <property type="entry name" value="Ankyrin_rpt-contain_sf"/>
</dbReference>
<sequence>MSDTSDSDYEGNEGLVSFMVHNAAEAGDVDSLERMLGLSETASVPLAQSVVYRRLLSLTDRNDCTPLHLAIINGHPACVKVLLRGGASPSRGCDGSPPLALAACLGLSAEEGRAAAAEGCVRALLEAGADPHDRDDGGRTSLPALDRPEHILAMTDHDGFTPLHLAARCGHAAVVSELLRAAADSARAAAAAAEELAREAAAADAAGAAAADPASSAAAVTPAAAAVLPSAAAVSSLLPVCEVASLLRMRTRQEGHTPLHLAALYGRAEAAEALLAAAAGGGTAGGVKAAAAVGKLLAAADKKGYTAADLARRRGHTALADALKAAVGGKPFQLPPQAPTSGADASLAASAPAVAVAADPSSTTTATTSTTPASGGSSGSSSNRTLLLAPDDCHLHCTAPEPLVRSGPEPPPENVNRLHVLTRPVTGILHNHEFSDLLHWRTRGIPQAAMVDVLKCHEWSYVRDIVKACEALPDSPASVGSLDPDTAISRGSMRAALAAAGAVCAAVDEVVAGRARNAFCAVRPPGHHAGPTGTVVNPNDPHGSHGFCLLSNVAIGAAYAMNMHRNAGIRRVAILDFDVHHGNGTQACVLNTAPSVRSVPIRTPFSEGLQRFPTYKPWLGDGDVHNIFFASVQGYGNRGGGGWFYPGSGATADSAVAAALKPSSPPPPQPQPAAQSEAPTAAPAAPAEAAMTTPTTSAVPPVGGANTAGEGATEEPGAAAATPAAAPAAPPAPPAAAAIS</sequence>
<feature type="compositionally biased region" description="Low complexity" evidence="2">
    <location>
        <begin position="707"/>
        <end position="727"/>
    </location>
</feature>
<dbReference type="InterPro" id="IPR037138">
    <property type="entry name" value="His_deacetylse_dom_sf"/>
</dbReference>
<dbReference type="Pfam" id="PF00850">
    <property type="entry name" value="Hist_deacetyl"/>
    <property type="match status" value="1"/>
</dbReference>
<dbReference type="SUPFAM" id="SSF52768">
    <property type="entry name" value="Arginase/deacetylase"/>
    <property type="match status" value="1"/>
</dbReference>
<feature type="repeat" description="ANK" evidence="1">
    <location>
        <begin position="254"/>
        <end position="279"/>
    </location>
</feature>
<feature type="repeat" description="ANK" evidence="1">
    <location>
        <begin position="158"/>
        <end position="184"/>
    </location>
</feature>
<feature type="compositionally biased region" description="Low complexity" evidence="2">
    <location>
        <begin position="672"/>
        <end position="698"/>
    </location>
</feature>
<dbReference type="EMBL" id="BMAR01000002">
    <property type="protein sequence ID" value="GFR42160.1"/>
    <property type="molecule type" value="Genomic_DNA"/>
</dbReference>
<feature type="domain" description="Histone deacetylase" evidence="3">
    <location>
        <begin position="433"/>
        <end position="592"/>
    </location>
</feature>
<protein>
    <recommendedName>
        <fullName evidence="3">Histone deacetylase domain-containing protein</fullName>
    </recommendedName>
</protein>
<gene>
    <name evidence="4" type="ORF">Agub_g3012</name>
</gene>
<feature type="non-terminal residue" evidence="4">
    <location>
        <position position="740"/>
    </location>
</feature>
<dbReference type="InterPro" id="IPR023696">
    <property type="entry name" value="Ureohydrolase_dom_sf"/>
</dbReference>
<dbReference type="InterPro" id="IPR002110">
    <property type="entry name" value="Ankyrin_rpt"/>
</dbReference>
<feature type="region of interest" description="Disordered" evidence="2">
    <location>
        <begin position="658"/>
        <end position="740"/>
    </location>
</feature>
<feature type="repeat" description="ANK" evidence="1">
    <location>
        <begin position="62"/>
        <end position="88"/>
    </location>
</feature>
<dbReference type="Gene3D" id="3.40.800.20">
    <property type="entry name" value="Histone deacetylase domain"/>
    <property type="match status" value="1"/>
</dbReference>
<dbReference type="SUPFAM" id="SSF48403">
    <property type="entry name" value="Ankyrin repeat"/>
    <property type="match status" value="1"/>
</dbReference>
<keyword evidence="5" id="KW-1185">Reference proteome</keyword>
<dbReference type="PROSITE" id="PS50297">
    <property type="entry name" value="ANK_REP_REGION"/>
    <property type="match status" value="3"/>
</dbReference>
<dbReference type="PANTHER" id="PTHR10625:SF26">
    <property type="entry name" value="HISTONE DEACETYLASE DOMAIN-CONTAINING PROTEIN"/>
    <property type="match status" value="1"/>
</dbReference>
<dbReference type="GO" id="GO:0005737">
    <property type="term" value="C:cytoplasm"/>
    <property type="evidence" value="ECO:0007669"/>
    <property type="project" value="TreeGrafter"/>
</dbReference>
<dbReference type="AlphaFoldDB" id="A0AAD3DHZ0"/>
<dbReference type="PROSITE" id="PS50088">
    <property type="entry name" value="ANK_REPEAT"/>
    <property type="match status" value="3"/>
</dbReference>
<organism evidence="4 5">
    <name type="scientific">Astrephomene gubernaculifera</name>
    <dbReference type="NCBI Taxonomy" id="47775"/>
    <lineage>
        <taxon>Eukaryota</taxon>
        <taxon>Viridiplantae</taxon>
        <taxon>Chlorophyta</taxon>
        <taxon>core chlorophytes</taxon>
        <taxon>Chlorophyceae</taxon>
        <taxon>CS clade</taxon>
        <taxon>Chlamydomonadales</taxon>
        <taxon>Astrephomenaceae</taxon>
        <taxon>Astrephomene</taxon>
    </lineage>
</organism>
<dbReference type="Pfam" id="PF00023">
    <property type="entry name" value="Ank"/>
    <property type="match status" value="2"/>
</dbReference>
<dbReference type="SMART" id="SM00248">
    <property type="entry name" value="ANK"/>
    <property type="match status" value="5"/>
</dbReference>
<name>A0AAD3DHZ0_9CHLO</name>
<dbReference type="GO" id="GO:0000118">
    <property type="term" value="C:histone deacetylase complex"/>
    <property type="evidence" value="ECO:0007669"/>
    <property type="project" value="TreeGrafter"/>
</dbReference>
<evidence type="ECO:0000313" key="4">
    <source>
        <dbReference type="EMBL" id="GFR42160.1"/>
    </source>
</evidence>
<evidence type="ECO:0000313" key="5">
    <source>
        <dbReference type="Proteomes" id="UP001054857"/>
    </source>
</evidence>
<dbReference type="InterPro" id="IPR023801">
    <property type="entry name" value="His_deacetylse_dom"/>
</dbReference>
<comment type="caution">
    <text evidence="4">The sequence shown here is derived from an EMBL/GenBank/DDBJ whole genome shotgun (WGS) entry which is preliminary data.</text>
</comment>
<dbReference type="Proteomes" id="UP001054857">
    <property type="component" value="Unassembled WGS sequence"/>
</dbReference>
<dbReference type="Gene3D" id="1.25.40.20">
    <property type="entry name" value="Ankyrin repeat-containing domain"/>
    <property type="match status" value="3"/>
</dbReference>
<accession>A0AAD3DHZ0</accession>
<reference evidence="4 5" key="1">
    <citation type="journal article" date="2021" name="Sci. Rep.">
        <title>Genome sequencing of the multicellular alga Astrephomene provides insights into convergent evolution of germ-soma differentiation.</title>
        <authorList>
            <person name="Yamashita S."/>
            <person name="Yamamoto K."/>
            <person name="Matsuzaki R."/>
            <person name="Suzuki S."/>
            <person name="Yamaguchi H."/>
            <person name="Hirooka S."/>
            <person name="Minakuchi Y."/>
            <person name="Miyagishima S."/>
            <person name="Kawachi M."/>
            <person name="Toyoda A."/>
            <person name="Nozaki H."/>
        </authorList>
    </citation>
    <scope>NUCLEOTIDE SEQUENCE [LARGE SCALE GENOMIC DNA]</scope>
    <source>
        <strain evidence="4 5">NIES-4017</strain>
    </source>
</reference>
<evidence type="ECO:0000256" key="2">
    <source>
        <dbReference type="SAM" id="MobiDB-lite"/>
    </source>
</evidence>
<keyword evidence="1" id="KW-0040">ANK repeat</keyword>
<feature type="region of interest" description="Disordered" evidence="2">
    <location>
        <begin position="358"/>
        <end position="382"/>
    </location>
</feature>
<dbReference type="GO" id="GO:0004407">
    <property type="term" value="F:histone deacetylase activity"/>
    <property type="evidence" value="ECO:0007669"/>
    <property type="project" value="TreeGrafter"/>
</dbReference>
<dbReference type="Pfam" id="PF12796">
    <property type="entry name" value="Ank_2"/>
    <property type="match status" value="1"/>
</dbReference>
<dbReference type="GO" id="GO:0040029">
    <property type="term" value="P:epigenetic regulation of gene expression"/>
    <property type="evidence" value="ECO:0007669"/>
    <property type="project" value="TreeGrafter"/>
</dbReference>